<dbReference type="PANTHER" id="PTHR43386:SF1">
    <property type="entry name" value="D,D-DIPEPTIDE TRANSPORT SYSTEM PERMEASE PROTEIN DDPC-RELATED"/>
    <property type="match status" value="1"/>
</dbReference>
<evidence type="ECO:0000256" key="5">
    <source>
        <dbReference type="ARBA" id="ARBA00022989"/>
    </source>
</evidence>
<dbReference type="EMBL" id="VRSV01000001">
    <property type="protein sequence ID" value="TXK12804.1"/>
    <property type="molecule type" value="Genomic_DNA"/>
</dbReference>
<dbReference type="InterPro" id="IPR050366">
    <property type="entry name" value="BP-dependent_transpt_permease"/>
</dbReference>
<feature type="transmembrane region" description="Helical" evidence="7">
    <location>
        <begin position="261"/>
        <end position="281"/>
    </location>
</feature>
<feature type="transmembrane region" description="Helical" evidence="7">
    <location>
        <begin position="219"/>
        <end position="238"/>
    </location>
</feature>
<proteinExistence type="inferred from homology"/>
<dbReference type="GO" id="GO:0055085">
    <property type="term" value="P:transmembrane transport"/>
    <property type="evidence" value="ECO:0007669"/>
    <property type="project" value="InterPro"/>
</dbReference>
<comment type="caution">
    <text evidence="9">The sequence shown here is derived from an EMBL/GenBank/DDBJ whole genome shotgun (WGS) entry which is preliminary data.</text>
</comment>
<evidence type="ECO:0000256" key="3">
    <source>
        <dbReference type="ARBA" id="ARBA00022475"/>
    </source>
</evidence>
<evidence type="ECO:0000256" key="7">
    <source>
        <dbReference type="RuleBase" id="RU363032"/>
    </source>
</evidence>
<dbReference type="InterPro" id="IPR035906">
    <property type="entry name" value="MetI-like_sf"/>
</dbReference>
<reference evidence="9 10" key="1">
    <citation type="submission" date="2019-08" db="EMBL/GenBank/DDBJ databases">
        <authorList>
            <person name="Dong K."/>
        </authorList>
    </citation>
    <scope>NUCLEOTIDE SEQUENCE [LARGE SCALE GENOMIC DNA]</scope>
    <source>
        <strain evidence="9 10">JCM14558</strain>
    </source>
</reference>
<dbReference type="InterPro" id="IPR000515">
    <property type="entry name" value="MetI-like"/>
</dbReference>
<feature type="transmembrane region" description="Helical" evidence="7">
    <location>
        <begin position="90"/>
        <end position="110"/>
    </location>
</feature>
<keyword evidence="3" id="KW-1003">Cell membrane</keyword>
<sequence>MVSLLGRPTNNDLRGRTRSFPRRRLALLSLLAPPAVLVAVAIVGPLLVPYSPIDVVARPDQPPSTEHWFGTDVYGLDVFSRVIAATRNDLTVGLVAALLATALGIAVGLFTGTNESRRGFAGGLARGVTRGLDLFDALPQIVVGLVLLAFFGRDLLTLAVVCGLLMIPTQARVVRTEVLRVRTEAYLESARLAGESTFGVLWRHVLPNSVWPALENASYIFGIAVTVAAGLGFLGVGLPPPTPEWGSMIADGATAAAAGRWWSSFFPCLALAVTVVIMSNLSHRYLSARN</sequence>
<keyword evidence="10" id="KW-1185">Reference proteome</keyword>
<evidence type="ECO:0000256" key="4">
    <source>
        <dbReference type="ARBA" id="ARBA00022692"/>
    </source>
</evidence>
<dbReference type="Gene3D" id="1.10.3720.10">
    <property type="entry name" value="MetI-like"/>
    <property type="match status" value="1"/>
</dbReference>
<name>A0A5C8I438_9MICO</name>
<dbReference type="GO" id="GO:0005886">
    <property type="term" value="C:plasma membrane"/>
    <property type="evidence" value="ECO:0007669"/>
    <property type="project" value="UniProtKB-SubCell"/>
</dbReference>
<feature type="domain" description="ABC transmembrane type-1" evidence="8">
    <location>
        <begin position="86"/>
        <end position="282"/>
    </location>
</feature>
<evidence type="ECO:0000313" key="10">
    <source>
        <dbReference type="Proteomes" id="UP000321034"/>
    </source>
</evidence>
<feature type="transmembrane region" description="Helical" evidence="7">
    <location>
        <begin position="25"/>
        <end position="48"/>
    </location>
</feature>
<dbReference type="PROSITE" id="PS50928">
    <property type="entry name" value="ABC_TM1"/>
    <property type="match status" value="1"/>
</dbReference>
<organism evidence="9 10">
    <name type="scientific">Microbacterium hatanonis</name>
    <dbReference type="NCBI Taxonomy" id="404366"/>
    <lineage>
        <taxon>Bacteria</taxon>
        <taxon>Bacillati</taxon>
        <taxon>Actinomycetota</taxon>
        <taxon>Actinomycetes</taxon>
        <taxon>Micrococcales</taxon>
        <taxon>Microbacteriaceae</taxon>
        <taxon>Microbacterium</taxon>
    </lineage>
</organism>
<dbReference type="RefSeq" id="WP_147893510.1">
    <property type="nucleotide sequence ID" value="NZ_BAAANR010000001.1"/>
</dbReference>
<keyword evidence="5 7" id="KW-1133">Transmembrane helix</keyword>
<dbReference type="Pfam" id="PF00528">
    <property type="entry name" value="BPD_transp_1"/>
    <property type="match status" value="1"/>
</dbReference>
<evidence type="ECO:0000313" key="9">
    <source>
        <dbReference type="EMBL" id="TXK12804.1"/>
    </source>
</evidence>
<comment type="similarity">
    <text evidence="7">Belongs to the binding-protein-dependent transport system permease family.</text>
</comment>
<dbReference type="AlphaFoldDB" id="A0A5C8I438"/>
<comment type="subcellular location">
    <subcellularLocation>
        <location evidence="1 7">Cell membrane</location>
        <topology evidence="1 7">Multi-pass membrane protein</topology>
    </subcellularLocation>
</comment>
<gene>
    <name evidence="9" type="ORF">FVP77_04935</name>
</gene>
<keyword evidence="6 7" id="KW-0472">Membrane</keyword>
<dbReference type="SUPFAM" id="SSF161098">
    <property type="entry name" value="MetI-like"/>
    <property type="match status" value="1"/>
</dbReference>
<protein>
    <submittedName>
        <fullName evidence="9">ABC transporter permease</fullName>
    </submittedName>
</protein>
<dbReference type="CDD" id="cd06261">
    <property type="entry name" value="TM_PBP2"/>
    <property type="match status" value="1"/>
</dbReference>
<keyword evidence="2 7" id="KW-0813">Transport</keyword>
<dbReference type="PANTHER" id="PTHR43386">
    <property type="entry name" value="OLIGOPEPTIDE TRANSPORT SYSTEM PERMEASE PROTEIN APPC"/>
    <property type="match status" value="1"/>
</dbReference>
<dbReference type="OrthoDB" id="9812701at2"/>
<evidence type="ECO:0000256" key="1">
    <source>
        <dbReference type="ARBA" id="ARBA00004651"/>
    </source>
</evidence>
<dbReference type="Proteomes" id="UP000321034">
    <property type="component" value="Unassembled WGS sequence"/>
</dbReference>
<accession>A0A5C8I438</accession>
<evidence type="ECO:0000256" key="6">
    <source>
        <dbReference type="ARBA" id="ARBA00023136"/>
    </source>
</evidence>
<keyword evidence="4 7" id="KW-0812">Transmembrane</keyword>
<evidence type="ECO:0000259" key="8">
    <source>
        <dbReference type="PROSITE" id="PS50928"/>
    </source>
</evidence>
<evidence type="ECO:0000256" key="2">
    <source>
        <dbReference type="ARBA" id="ARBA00022448"/>
    </source>
</evidence>